<protein>
    <submittedName>
        <fullName evidence="1">Uncharacterized protein</fullName>
    </submittedName>
</protein>
<dbReference type="EMBL" id="CM047587">
    <property type="protein sequence ID" value="KAI9908744.1"/>
    <property type="molecule type" value="Genomic_DNA"/>
</dbReference>
<accession>A0ACC0VQK7</accession>
<dbReference type="Proteomes" id="UP001163321">
    <property type="component" value="Chromosome 8"/>
</dbReference>
<comment type="caution">
    <text evidence="1">The sequence shown here is derived from an EMBL/GenBank/DDBJ whole genome shotgun (WGS) entry which is preliminary data.</text>
</comment>
<reference evidence="1 2" key="1">
    <citation type="journal article" date="2022" name="bioRxiv">
        <title>The genome of the oomycete Peronosclerospora sorghi, a cosmopolitan pathogen of maize and sorghum, is inflated with dispersed pseudogenes.</title>
        <authorList>
            <person name="Fletcher K."/>
            <person name="Martin F."/>
            <person name="Isakeit T."/>
            <person name="Cavanaugh K."/>
            <person name="Magill C."/>
            <person name="Michelmore R."/>
        </authorList>
    </citation>
    <scope>NUCLEOTIDE SEQUENCE [LARGE SCALE GENOMIC DNA]</scope>
    <source>
        <strain evidence="1">P6</strain>
    </source>
</reference>
<evidence type="ECO:0000313" key="1">
    <source>
        <dbReference type="EMBL" id="KAI9908744.1"/>
    </source>
</evidence>
<proteinExistence type="predicted"/>
<sequence length="122" mass="14204">MYTLSSETPVLLQEVDEPRKVASKSMGMSNRPPQEPEAVLVDHHDLDPVVQETREVLAKAMHSRFFGRAKTHLHPMTFKPCGRMTMSHVWFQCEIETHSELPPSIWLCREMLSLQRMFEELQ</sequence>
<gene>
    <name evidence="1" type="ORF">PsorP6_004600</name>
</gene>
<name>A0ACC0VQK7_9STRA</name>
<keyword evidence="2" id="KW-1185">Reference proteome</keyword>
<organism evidence="1 2">
    <name type="scientific">Peronosclerospora sorghi</name>
    <dbReference type="NCBI Taxonomy" id="230839"/>
    <lineage>
        <taxon>Eukaryota</taxon>
        <taxon>Sar</taxon>
        <taxon>Stramenopiles</taxon>
        <taxon>Oomycota</taxon>
        <taxon>Peronosporomycetes</taxon>
        <taxon>Peronosporales</taxon>
        <taxon>Peronosporaceae</taxon>
        <taxon>Peronosclerospora</taxon>
    </lineage>
</organism>
<evidence type="ECO:0000313" key="2">
    <source>
        <dbReference type="Proteomes" id="UP001163321"/>
    </source>
</evidence>